<comment type="caution">
    <text evidence="7">The sequence shown here is derived from an EMBL/GenBank/DDBJ whole genome shotgun (WGS) entry which is preliminary data.</text>
</comment>
<dbReference type="PROSITE" id="PS00107">
    <property type="entry name" value="PROTEIN_KINASE_ATP"/>
    <property type="match status" value="1"/>
</dbReference>
<proteinExistence type="inferred from homology"/>
<evidence type="ECO:0000259" key="6">
    <source>
        <dbReference type="PROSITE" id="PS50011"/>
    </source>
</evidence>
<dbReference type="CDD" id="cd13999">
    <property type="entry name" value="STKc_MAP3K-like"/>
    <property type="match status" value="1"/>
</dbReference>
<dbReference type="InterPro" id="IPR017441">
    <property type="entry name" value="Protein_kinase_ATP_BS"/>
</dbReference>
<dbReference type="InterPro" id="IPR011009">
    <property type="entry name" value="Kinase-like_dom_sf"/>
</dbReference>
<dbReference type="InterPro" id="IPR001245">
    <property type="entry name" value="Ser-Thr/Tyr_kinase_cat_dom"/>
</dbReference>
<dbReference type="PANTHER" id="PTHR44329">
    <property type="entry name" value="SERINE/THREONINE-PROTEIN KINASE TNNI3K-RELATED"/>
    <property type="match status" value="1"/>
</dbReference>
<keyword evidence="8" id="KW-1185">Reference proteome</keyword>
<dbReference type="InterPro" id="IPR000719">
    <property type="entry name" value="Prot_kinase_dom"/>
</dbReference>
<dbReference type="InterPro" id="IPR051681">
    <property type="entry name" value="Ser/Thr_Kinases-Pseudokinases"/>
</dbReference>
<dbReference type="AlphaFoldDB" id="A0A2R5GMX2"/>
<evidence type="ECO:0000313" key="8">
    <source>
        <dbReference type="Proteomes" id="UP000241890"/>
    </source>
</evidence>
<evidence type="ECO:0000256" key="1">
    <source>
        <dbReference type="ARBA" id="ARBA00022527"/>
    </source>
</evidence>
<dbReference type="Proteomes" id="UP000241890">
    <property type="component" value="Unassembled WGS sequence"/>
</dbReference>
<dbReference type="SUPFAM" id="SSF56112">
    <property type="entry name" value="Protein kinase-like (PK-like)"/>
    <property type="match status" value="1"/>
</dbReference>
<keyword evidence="1 5" id="KW-0723">Serine/threonine-protein kinase</keyword>
<accession>A0A2R5GMX2</accession>
<feature type="domain" description="Protein kinase" evidence="6">
    <location>
        <begin position="56"/>
        <end position="307"/>
    </location>
</feature>
<dbReference type="Pfam" id="PF07714">
    <property type="entry name" value="PK_Tyr_Ser-Thr"/>
    <property type="match status" value="1"/>
</dbReference>
<dbReference type="GO" id="GO:0005524">
    <property type="term" value="F:ATP binding"/>
    <property type="evidence" value="ECO:0007669"/>
    <property type="project" value="UniProtKB-UniRule"/>
</dbReference>
<dbReference type="Gene3D" id="1.10.510.10">
    <property type="entry name" value="Transferase(Phosphotransferase) domain 1"/>
    <property type="match status" value="1"/>
</dbReference>
<dbReference type="OrthoDB" id="39098at2759"/>
<name>A0A2R5GMX2_9STRA</name>
<dbReference type="EMBL" id="BEYU01000053">
    <property type="protein sequence ID" value="GBG29214.1"/>
    <property type="molecule type" value="Genomic_DNA"/>
</dbReference>
<dbReference type="PROSITE" id="PS50011">
    <property type="entry name" value="PROTEIN_KINASE_DOM"/>
    <property type="match status" value="1"/>
</dbReference>
<evidence type="ECO:0000256" key="2">
    <source>
        <dbReference type="ARBA" id="ARBA00022741"/>
    </source>
</evidence>
<protein>
    <submittedName>
        <fullName evidence="7">Protein kinase, putative</fullName>
    </submittedName>
</protein>
<evidence type="ECO:0000256" key="3">
    <source>
        <dbReference type="ARBA" id="ARBA00022840"/>
    </source>
</evidence>
<organism evidence="7 8">
    <name type="scientific">Hondaea fermentalgiana</name>
    <dbReference type="NCBI Taxonomy" id="2315210"/>
    <lineage>
        <taxon>Eukaryota</taxon>
        <taxon>Sar</taxon>
        <taxon>Stramenopiles</taxon>
        <taxon>Bigyra</taxon>
        <taxon>Labyrinthulomycetes</taxon>
        <taxon>Thraustochytrida</taxon>
        <taxon>Thraustochytriidae</taxon>
        <taxon>Hondaea</taxon>
    </lineage>
</organism>
<dbReference type="PROSITE" id="PS00108">
    <property type="entry name" value="PROTEIN_KINASE_ST"/>
    <property type="match status" value="1"/>
</dbReference>
<sequence>MQREGKTRDEDDQVAGLSASFRKHACVDTVDDDVEASAESKDDLEGQWRQIDIREVEVGEQIGGGGFAIVYEGFWKGKQVALKTLFDPRADAAVKKEFMDELFVMSKLKHPNIVEMFGACTRAPRFCMVLELCESSLFHILHNSREELREKQLLGMQIELASAMEYLHAQVPAVIHRDIKSHNVLVSEGYHVKLCDFGLVSTSVTAAGTPAYMAPELLQSGLFSRKVDVYAFAVLMWEMYTRAIPFASWEPSDVRKFVAEGKRLGLPHSGYPKQCGQLIERCWASEPDRRPEFKNITRALTRIYSTIRDVSHLDEVSGGGDGDAFDLLERNVSKK</sequence>
<evidence type="ECO:0000313" key="7">
    <source>
        <dbReference type="EMBL" id="GBG29214.1"/>
    </source>
</evidence>
<keyword evidence="7" id="KW-0808">Transferase</keyword>
<feature type="binding site" evidence="4">
    <location>
        <position position="95"/>
    </location>
    <ligand>
        <name>ATP</name>
        <dbReference type="ChEBI" id="CHEBI:30616"/>
    </ligand>
</feature>
<keyword evidence="3 4" id="KW-0067">ATP-binding</keyword>
<dbReference type="SMART" id="SM00220">
    <property type="entry name" value="S_TKc"/>
    <property type="match status" value="1"/>
</dbReference>
<reference evidence="7 8" key="1">
    <citation type="submission" date="2017-12" db="EMBL/GenBank/DDBJ databases">
        <title>Sequencing, de novo assembly and annotation of complete genome of a new Thraustochytrid species, strain FCC1311.</title>
        <authorList>
            <person name="Sedici K."/>
            <person name="Godart F."/>
            <person name="Aiese Cigliano R."/>
            <person name="Sanseverino W."/>
            <person name="Barakat M."/>
            <person name="Ortet P."/>
            <person name="Marechal E."/>
            <person name="Cagnac O."/>
            <person name="Amato A."/>
        </authorList>
    </citation>
    <scope>NUCLEOTIDE SEQUENCE [LARGE SCALE GENOMIC DNA]</scope>
</reference>
<keyword evidence="7" id="KW-0418">Kinase</keyword>
<evidence type="ECO:0000256" key="5">
    <source>
        <dbReference type="RuleBase" id="RU000304"/>
    </source>
</evidence>
<dbReference type="InterPro" id="IPR008271">
    <property type="entry name" value="Ser/Thr_kinase_AS"/>
</dbReference>
<gene>
    <name evidence="7" type="ORF">FCC1311_054362</name>
</gene>
<dbReference type="Gene3D" id="3.30.200.20">
    <property type="entry name" value="Phosphorylase Kinase, domain 1"/>
    <property type="match status" value="1"/>
</dbReference>
<dbReference type="InParanoid" id="A0A2R5GMX2"/>
<dbReference type="PANTHER" id="PTHR44329:SF289">
    <property type="entry name" value="SERINE_THREONINE-PROTEIN KINASE VIK"/>
    <property type="match status" value="1"/>
</dbReference>
<comment type="similarity">
    <text evidence="5">Belongs to the protein kinase superfamily.</text>
</comment>
<keyword evidence="2 4" id="KW-0547">Nucleotide-binding</keyword>
<evidence type="ECO:0000256" key="4">
    <source>
        <dbReference type="PROSITE-ProRule" id="PRU10141"/>
    </source>
</evidence>
<dbReference type="GO" id="GO:0004674">
    <property type="term" value="F:protein serine/threonine kinase activity"/>
    <property type="evidence" value="ECO:0007669"/>
    <property type="project" value="UniProtKB-KW"/>
</dbReference>